<proteinExistence type="predicted"/>
<sequence>MRPDPIIKQAGVNDSEQRLVNLCAGTFLELWSYPNVFRSQHANGDPEGKEVCDLVVVFGDRLLIFSDKRCELKLKGDLDVDWRRWFRRAVRGAEKQLRGAERWLTNSPESIFLDRQCEQPMPVDLSQIDAKKTHRIVVASGALARIRDWSNGDWPGLVLFTPLKDDHHDRQRPQLRGADSDDWKNFILRFPEDWNHLGNTLPFMIGDISTEDPFVHVFDERAIEILLQELDTMQDFVEYLDQRAAIIRNETFTLAPSEEDLLALYLRSFNDEKLHYFPFDGPQEIKLIPNGEWDDFVASGLHQDRRSQNESSYAWDKLIETFSLGILDGSSPAYELAEFSEQELAVRAMAKESRLQRRGLVEAFKGLLSDPDQKSLMARTCDRRDYGFATFIFVIVRPEEGESKEDYTVRRHAICVAYMLEAKRKLAPNGEVVVITTEPLDFQDFRSEHVFYRSAEPLTESEYEPVRPIIDELNILKNTVVTSHLPLSEYSSEAVATVNFGDLDLPCDCGRGRRRRNCCFKLNQLIPEVDSPIGRQL</sequence>
<evidence type="ECO:0000313" key="1">
    <source>
        <dbReference type="EMBL" id="SMP65598.1"/>
    </source>
</evidence>
<comment type="caution">
    <text evidence="1">The sequence shown here is derived from an EMBL/GenBank/DDBJ whole genome shotgun (WGS) entry which is preliminary data.</text>
</comment>
<protein>
    <recommendedName>
        <fullName evidence="3">NERD domain-containing protein</fullName>
    </recommendedName>
</protein>
<dbReference type="EMBL" id="FXUG01000009">
    <property type="protein sequence ID" value="SMP65598.1"/>
    <property type="molecule type" value="Genomic_DNA"/>
</dbReference>
<dbReference type="RefSeq" id="WP_283433691.1">
    <property type="nucleotide sequence ID" value="NZ_FXUG01000009.1"/>
</dbReference>
<keyword evidence="2" id="KW-1185">Reference proteome</keyword>
<evidence type="ECO:0008006" key="3">
    <source>
        <dbReference type="Google" id="ProtNLM"/>
    </source>
</evidence>
<accession>A0ABY1QE13</accession>
<name>A0ABY1QE13_9BACT</name>
<reference evidence="1 2" key="1">
    <citation type="submission" date="2017-05" db="EMBL/GenBank/DDBJ databases">
        <authorList>
            <person name="Varghese N."/>
            <person name="Submissions S."/>
        </authorList>
    </citation>
    <scope>NUCLEOTIDE SEQUENCE [LARGE SCALE GENOMIC DNA]</scope>
    <source>
        <strain evidence="1 2">DSM 25457</strain>
    </source>
</reference>
<gene>
    <name evidence="1" type="ORF">SAMN06265222_109108</name>
</gene>
<dbReference type="Proteomes" id="UP001158067">
    <property type="component" value="Unassembled WGS sequence"/>
</dbReference>
<evidence type="ECO:0000313" key="2">
    <source>
        <dbReference type="Proteomes" id="UP001158067"/>
    </source>
</evidence>
<organism evidence="1 2">
    <name type="scientific">Neorhodopirellula lusitana</name>
    <dbReference type="NCBI Taxonomy" id="445327"/>
    <lineage>
        <taxon>Bacteria</taxon>
        <taxon>Pseudomonadati</taxon>
        <taxon>Planctomycetota</taxon>
        <taxon>Planctomycetia</taxon>
        <taxon>Pirellulales</taxon>
        <taxon>Pirellulaceae</taxon>
        <taxon>Neorhodopirellula</taxon>
    </lineage>
</organism>